<gene>
    <name evidence="2" type="ORF">FIBSPDRAFT_853565</name>
</gene>
<evidence type="ECO:0000256" key="1">
    <source>
        <dbReference type="SAM" id="MobiDB-lite"/>
    </source>
</evidence>
<reference evidence="2 3" key="1">
    <citation type="journal article" date="2016" name="Mol. Biol. Evol.">
        <title>Comparative Genomics of Early-Diverging Mushroom-Forming Fungi Provides Insights into the Origins of Lignocellulose Decay Capabilities.</title>
        <authorList>
            <person name="Nagy L.G."/>
            <person name="Riley R."/>
            <person name="Tritt A."/>
            <person name="Adam C."/>
            <person name="Daum C."/>
            <person name="Floudas D."/>
            <person name="Sun H."/>
            <person name="Yadav J.S."/>
            <person name="Pangilinan J."/>
            <person name="Larsson K.H."/>
            <person name="Matsuura K."/>
            <person name="Barry K."/>
            <person name="Labutti K."/>
            <person name="Kuo R."/>
            <person name="Ohm R.A."/>
            <person name="Bhattacharya S.S."/>
            <person name="Shirouzu T."/>
            <person name="Yoshinaga Y."/>
            <person name="Martin F.M."/>
            <person name="Grigoriev I.V."/>
            <person name="Hibbett D.S."/>
        </authorList>
    </citation>
    <scope>NUCLEOTIDE SEQUENCE [LARGE SCALE GENOMIC DNA]</scope>
    <source>
        <strain evidence="2 3">CBS 109695</strain>
    </source>
</reference>
<feature type="compositionally biased region" description="Basic and acidic residues" evidence="1">
    <location>
        <begin position="100"/>
        <end position="109"/>
    </location>
</feature>
<name>A0A166QMM4_9AGAM</name>
<proteinExistence type="predicted"/>
<accession>A0A166QMM4</accession>
<organism evidence="2 3">
    <name type="scientific">Athelia psychrophila</name>
    <dbReference type="NCBI Taxonomy" id="1759441"/>
    <lineage>
        <taxon>Eukaryota</taxon>
        <taxon>Fungi</taxon>
        <taxon>Dikarya</taxon>
        <taxon>Basidiomycota</taxon>
        <taxon>Agaricomycotina</taxon>
        <taxon>Agaricomycetes</taxon>
        <taxon>Agaricomycetidae</taxon>
        <taxon>Atheliales</taxon>
        <taxon>Atheliaceae</taxon>
        <taxon>Athelia</taxon>
    </lineage>
</organism>
<dbReference type="Proteomes" id="UP000076532">
    <property type="component" value="Unassembled WGS sequence"/>
</dbReference>
<keyword evidence="3" id="KW-1185">Reference proteome</keyword>
<protein>
    <submittedName>
        <fullName evidence="2">Uncharacterized protein</fullName>
    </submittedName>
</protein>
<dbReference type="AlphaFoldDB" id="A0A166QMM4"/>
<feature type="region of interest" description="Disordered" evidence="1">
    <location>
        <begin position="41"/>
        <end position="109"/>
    </location>
</feature>
<evidence type="ECO:0000313" key="3">
    <source>
        <dbReference type="Proteomes" id="UP000076532"/>
    </source>
</evidence>
<feature type="compositionally biased region" description="Pro residues" evidence="1">
    <location>
        <begin position="72"/>
        <end position="81"/>
    </location>
</feature>
<dbReference type="OrthoDB" id="2960209at2759"/>
<sequence length="144" mass="16482">MSPWGYHYRVFGGPSRFVWFVLGGATATWWAKHNEIHRAIANSEGEGHRSRCSSSSKYDHHHRQTGQAQYAVPPPSAPPALPRQQEQPAPQMPIPWWGSERTRQDEKDNNSMSDLYETTLETVLNTVDMLKAVRLQHECDWVKG</sequence>
<evidence type="ECO:0000313" key="2">
    <source>
        <dbReference type="EMBL" id="KZP27334.1"/>
    </source>
</evidence>
<dbReference type="EMBL" id="KV417509">
    <property type="protein sequence ID" value="KZP27334.1"/>
    <property type="molecule type" value="Genomic_DNA"/>
</dbReference>